<reference evidence="1 2" key="1">
    <citation type="journal article" date="2014" name="Agronomy (Basel)">
        <title>A Draft Genome Sequence for Ensete ventricosum, the Drought-Tolerant Tree Against Hunger.</title>
        <authorList>
            <person name="Harrison J."/>
            <person name="Moore K.A."/>
            <person name="Paszkiewicz K."/>
            <person name="Jones T."/>
            <person name="Grant M."/>
            <person name="Ambacheew D."/>
            <person name="Muzemil S."/>
            <person name="Studholme D.J."/>
        </authorList>
    </citation>
    <scope>NUCLEOTIDE SEQUENCE [LARGE SCALE GENOMIC DNA]</scope>
</reference>
<comment type="caution">
    <text evidence="1">The sequence shown here is derived from an EMBL/GenBank/DDBJ whole genome shotgun (WGS) entry which is preliminary data.</text>
</comment>
<evidence type="ECO:0000313" key="1">
    <source>
        <dbReference type="EMBL" id="RRT63399.1"/>
    </source>
</evidence>
<gene>
    <name evidence="1" type="ORF">B296_00016479</name>
</gene>
<organism evidence="1 2">
    <name type="scientific">Ensete ventricosum</name>
    <name type="common">Abyssinian banana</name>
    <name type="synonym">Musa ensete</name>
    <dbReference type="NCBI Taxonomy" id="4639"/>
    <lineage>
        <taxon>Eukaryota</taxon>
        <taxon>Viridiplantae</taxon>
        <taxon>Streptophyta</taxon>
        <taxon>Embryophyta</taxon>
        <taxon>Tracheophyta</taxon>
        <taxon>Spermatophyta</taxon>
        <taxon>Magnoliopsida</taxon>
        <taxon>Liliopsida</taxon>
        <taxon>Zingiberales</taxon>
        <taxon>Musaceae</taxon>
        <taxon>Ensete</taxon>
    </lineage>
</organism>
<dbReference type="EMBL" id="AMZH03006612">
    <property type="protein sequence ID" value="RRT63399.1"/>
    <property type="molecule type" value="Genomic_DNA"/>
</dbReference>
<accession>A0A444EK99</accession>
<protein>
    <submittedName>
        <fullName evidence="1">Uncharacterized protein</fullName>
    </submittedName>
</protein>
<proteinExistence type="predicted"/>
<sequence length="115" mass="13046">MFVAELDFRFRLGAPIHGIRAFLATTQLKLLTFLSYFECGRLQNGKLCRLMLTLQLRYNGWVTELQDLEISRQLTGAVGLDNLLYTPDADFSCFADLALTSPEDYYIEGQGSLIQ</sequence>
<dbReference type="Proteomes" id="UP000287651">
    <property type="component" value="Unassembled WGS sequence"/>
</dbReference>
<dbReference type="AlphaFoldDB" id="A0A444EK99"/>
<name>A0A444EK99_ENSVE</name>
<evidence type="ECO:0000313" key="2">
    <source>
        <dbReference type="Proteomes" id="UP000287651"/>
    </source>
</evidence>